<proteinExistence type="inferred from homology"/>
<evidence type="ECO:0000256" key="5">
    <source>
        <dbReference type="ARBA" id="ARBA00022801"/>
    </source>
</evidence>
<dbReference type="GO" id="GO:0009146">
    <property type="term" value="P:purine nucleoside triphosphate catabolic process"/>
    <property type="evidence" value="ECO:0007669"/>
    <property type="project" value="UniProtKB-UniRule"/>
</dbReference>
<dbReference type="GO" id="GO:0005829">
    <property type="term" value="C:cytosol"/>
    <property type="evidence" value="ECO:0007669"/>
    <property type="project" value="TreeGrafter"/>
</dbReference>
<dbReference type="GO" id="GO:0036220">
    <property type="term" value="F:ITP diphosphatase activity"/>
    <property type="evidence" value="ECO:0007669"/>
    <property type="project" value="UniProtKB-UniRule"/>
</dbReference>
<dbReference type="PANTHER" id="PTHR11067">
    <property type="entry name" value="INOSINE TRIPHOSPHATE PYROPHOSPHATASE/HAM1 PROTEIN"/>
    <property type="match status" value="1"/>
</dbReference>
<dbReference type="GO" id="GO:0035870">
    <property type="term" value="F:dITP diphosphatase activity"/>
    <property type="evidence" value="ECO:0007669"/>
    <property type="project" value="UniProtKB-UniRule"/>
</dbReference>
<feature type="binding site" evidence="10">
    <location>
        <position position="178"/>
    </location>
    <ligand>
        <name>substrate</name>
    </ligand>
</feature>
<dbReference type="STRING" id="87541.AWM71_05960"/>
<dbReference type="CDD" id="cd00515">
    <property type="entry name" value="HAM1"/>
    <property type="match status" value="1"/>
</dbReference>
<reference evidence="12 13" key="1">
    <citation type="submission" date="2016-01" db="EMBL/GenBank/DDBJ databases">
        <authorList>
            <person name="Oliw E.H."/>
        </authorList>
    </citation>
    <scope>NUCLEOTIDE SEQUENCE [LARGE SCALE GENOMIC DNA]</scope>
    <source>
        <strain evidence="12 13">KA00635</strain>
    </source>
</reference>
<feature type="binding site" evidence="10">
    <location>
        <begin position="9"/>
        <end position="14"/>
    </location>
    <ligand>
        <name>substrate</name>
    </ligand>
</feature>
<dbReference type="HAMAP" id="MF_01405">
    <property type="entry name" value="Non_canon_purine_NTPase"/>
    <property type="match status" value="1"/>
</dbReference>
<evidence type="ECO:0000256" key="11">
    <source>
        <dbReference type="RuleBase" id="RU003781"/>
    </source>
</evidence>
<evidence type="ECO:0000256" key="10">
    <source>
        <dbReference type="HAMAP-Rule" id="MF_01405"/>
    </source>
</evidence>
<protein>
    <recommendedName>
        <fullName evidence="10">dITP/XTP pyrophosphatase</fullName>
        <ecNumber evidence="10">3.6.1.66</ecNumber>
    </recommendedName>
    <alternativeName>
        <fullName evidence="10">Non-canonical purine NTP pyrophosphatase</fullName>
    </alternativeName>
    <alternativeName>
        <fullName evidence="10">Non-standard purine NTP pyrophosphatase</fullName>
    </alternativeName>
    <alternativeName>
        <fullName evidence="10">Nucleoside-triphosphate diphosphatase</fullName>
    </alternativeName>
    <alternativeName>
        <fullName evidence="10">Nucleoside-triphosphate pyrophosphatase</fullName>
        <shortName evidence="10">NTPase</shortName>
    </alternativeName>
</protein>
<comment type="catalytic activity">
    <reaction evidence="8 10">
        <text>dITP + H2O = dIMP + diphosphate + H(+)</text>
        <dbReference type="Rhea" id="RHEA:28342"/>
        <dbReference type="ChEBI" id="CHEBI:15377"/>
        <dbReference type="ChEBI" id="CHEBI:15378"/>
        <dbReference type="ChEBI" id="CHEBI:33019"/>
        <dbReference type="ChEBI" id="CHEBI:61194"/>
        <dbReference type="ChEBI" id="CHEBI:61382"/>
        <dbReference type="EC" id="3.6.1.66"/>
    </reaction>
</comment>
<keyword evidence="4 10" id="KW-0547">Nucleotide-binding</keyword>
<dbReference type="NCBIfam" id="NF011397">
    <property type="entry name" value="PRK14822.1"/>
    <property type="match status" value="1"/>
</dbReference>
<organism evidence="12 13">
    <name type="scientific">Aerococcus christensenii</name>
    <dbReference type="NCBI Taxonomy" id="87541"/>
    <lineage>
        <taxon>Bacteria</taxon>
        <taxon>Bacillati</taxon>
        <taxon>Bacillota</taxon>
        <taxon>Bacilli</taxon>
        <taxon>Lactobacillales</taxon>
        <taxon>Aerococcaceae</taxon>
        <taxon>Aerococcus</taxon>
    </lineage>
</organism>
<comment type="caution">
    <text evidence="12">The sequence shown here is derived from an EMBL/GenBank/DDBJ whole genome shotgun (WGS) entry which is preliminary data.</text>
</comment>
<gene>
    <name evidence="12" type="ORF">HMPREF3187_01338</name>
</gene>
<dbReference type="GO" id="GO:0000166">
    <property type="term" value="F:nucleotide binding"/>
    <property type="evidence" value="ECO:0007669"/>
    <property type="project" value="UniProtKB-KW"/>
</dbReference>
<feature type="binding site" evidence="10">
    <location>
        <position position="71"/>
    </location>
    <ligand>
        <name>Mg(2+)</name>
        <dbReference type="ChEBI" id="CHEBI:18420"/>
    </ligand>
</feature>
<evidence type="ECO:0000256" key="6">
    <source>
        <dbReference type="ARBA" id="ARBA00022842"/>
    </source>
</evidence>
<dbReference type="GO" id="GO:0009117">
    <property type="term" value="P:nucleotide metabolic process"/>
    <property type="evidence" value="ECO:0007669"/>
    <property type="project" value="UniProtKB-KW"/>
</dbReference>
<dbReference type="InterPro" id="IPR002637">
    <property type="entry name" value="RdgB/HAM1"/>
</dbReference>
<dbReference type="SUPFAM" id="SSF52972">
    <property type="entry name" value="ITPase-like"/>
    <property type="match status" value="1"/>
</dbReference>
<comment type="function">
    <text evidence="10">Pyrophosphatase that catalyzes the hydrolysis of nucleoside triphosphates to their monophosphate derivatives, with a high preference for the non-canonical purine nucleotides XTP (xanthosine triphosphate), dITP (deoxyinosine triphosphate) and ITP. Seems to function as a house-cleaning enzyme that removes non-canonical purine nucleotides from the nucleotide pool, thus preventing their incorporation into DNA/RNA and avoiding chromosomal lesions.</text>
</comment>
<evidence type="ECO:0000256" key="2">
    <source>
        <dbReference type="ARBA" id="ARBA00011738"/>
    </source>
</evidence>
<feature type="active site" description="Proton acceptor" evidence="10">
    <location>
        <position position="71"/>
    </location>
</feature>
<name>A0A133XUF8_9LACT</name>
<evidence type="ECO:0000256" key="7">
    <source>
        <dbReference type="ARBA" id="ARBA00023080"/>
    </source>
</evidence>
<keyword evidence="5 10" id="KW-0378">Hydrolase</keyword>
<dbReference type="PANTHER" id="PTHR11067:SF9">
    <property type="entry name" value="INOSINE TRIPHOSPHATE PYROPHOSPHATASE"/>
    <property type="match status" value="1"/>
</dbReference>
<evidence type="ECO:0000256" key="9">
    <source>
        <dbReference type="ARBA" id="ARBA00052017"/>
    </source>
</evidence>
<dbReference type="Pfam" id="PF01725">
    <property type="entry name" value="Ham1p_like"/>
    <property type="match status" value="1"/>
</dbReference>
<comment type="catalytic activity">
    <reaction evidence="9 10">
        <text>XTP + H2O = XMP + diphosphate + H(+)</text>
        <dbReference type="Rhea" id="RHEA:28610"/>
        <dbReference type="ChEBI" id="CHEBI:15377"/>
        <dbReference type="ChEBI" id="CHEBI:15378"/>
        <dbReference type="ChEBI" id="CHEBI:33019"/>
        <dbReference type="ChEBI" id="CHEBI:57464"/>
        <dbReference type="ChEBI" id="CHEBI:61314"/>
        <dbReference type="EC" id="3.6.1.66"/>
    </reaction>
</comment>
<evidence type="ECO:0000313" key="13">
    <source>
        <dbReference type="Proteomes" id="UP000070422"/>
    </source>
</evidence>
<comment type="caution">
    <text evidence="10">Lacks conserved residue(s) required for the propagation of feature annotation.</text>
</comment>
<dbReference type="EC" id="3.6.1.66" evidence="10"/>
<accession>A0A133XUF8</accession>
<sequence length="203" mass="22379">MMRTVLIATQNAGKVREFEHLFAPLGYQVKSLLDYPDLPDIPETGDSFLENATQKATTAAKWLHLPVIADDSGLCVQALGGRPGIYSARYAGLDKNNQANRQKLLKELENVPEGERQAYFVCTLAISDAEGQLIHHFEGRLEGEILREERGENGFGYDPIFYVASKGLTTAEMPEEEKNAISHRGNAMRTLAQALEAGEVTLS</sequence>
<dbReference type="InterPro" id="IPR020922">
    <property type="entry name" value="dITP/XTP_pyrophosphatase"/>
</dbReference>
<feature type="binding site" evidence="10">
    <location>
        <begin position="183"/>
        <end position="184"/>
    </location>
    <ligand>
        <name>substrate</name>
    </ligand>
</feature>
<comment type="catalytic activity">
    <reaction evidence="10">
        <text>ITP + H2O = IMP + diphosphate + H(+)</text>
        <dbReference type="Rhea" id="RHEA:29399"/>
        <dbReference type="ChEBI" id="CHEBI:15377"/>
        <dbReference type="ChEBI" id="CHEBI:15378"/>
        <dbReference type="ChEBI" id="CHEBI:33019"/>
        <dbReference type="ChEBI" id="CHEBI:58053"/>
        <dbReference type="ChEBI" id="CHEBI:61402"/>
        <dbReference type="EC" id="3.6.1.66"/>
    </reaction>
</comment>
<dbReference type="GO" id="GO:0036222">
    <property type="term" value="F:XTP diphosphatase activity"/>
    <property type="evidence" value="ECO:0007669"/>
    <property type="project" value="UniProtKB-UniRule"/>
</dbReference>
<dbReference type="Gene3D" id="3.90.950.10">
    <property type="match status" value="1"/>
</dbReference>
<dbReference type="InterPro" id="IPR029001">
    <property type="entry name" value="ITPase-like_fam"/>
</dbReference>
<evidence type="ECO:0000313" key="12">
    <source>
        <dbReference type="EMBL" id="KXB34570.1"/>
    </source>
</evidence>
<dbReference type="GO" id="GO:0046872">
    <property type="term" value="F:metal ion binding"/>
    <property type="evidence" value="ECO:0007669"/>
    <property type="project" value="UniProtKB-KW"/>
</dbReference>
<evidence type="ECO:0000256" key="8">
    <source>
        <dbReference type="ARBA" id="ARBA00051875"/>
    </source>
</evidence>
<dbReference type="NCBIfam" id="TIGR00042">
    <property type="entry name" value="RdgB/HAM1 family non-canonical purine NTP pyrophosphatase"/>
    <property type="match status" value="1"/>
</dbReference>
<evidence type="ECO:0000256" key="3">
    <source>
        <dbReference type="ARBA" id="ARBA00022723"/>
    </source>
</evidence>
<comment type="similarity">
    <text evidence="1 10 11">Belongs to the HAM1 NTPase family.</text>
</comment>
<feature type="binding site" evidence="10">
    <location>
        <begin position="155"/>
        <end position="158"/>
    </location>
    <ligand>
        <name>substrate</name>
    </ligand>
</feature>
<dbReference type="GO" id="GO:0017111">
    <property type="term" value="F:ribonucleoside triphosphate phosphatase activity"/>
    <property type="evidence" value="ECO:0007669"/>
    <property type="project" value="InterPro"/>
</dbReference>
<comment type="cofactor">
    <cofactor evidence="10">
        <name>Mg(2+)</name>
        <dbReference type="ChEBI" id="CHEBI:18420"/>
    </cofactor>
    <text evidence="10">Binds 1 Mg(2+) ion per subunit.</text>
</comment>
<dbReference type="PATRIC" id="fig|87541.4.peg.1322"/>
<keyword evidence="3 10" id="KW-0479">Metal-binding</keyword>
<comment type="subunit">
    <text evidence="2 10">Homodimer.</text>
</comment>
<dbReference type="EMBL" id="LSCQ01000074">
    <property type="protein sequence ID" value="KXB34570.1"/>
    <property type="molecule type" value="Genomic_DNA"/>
</dbReference>
<feature type="binding site" evidence="10">
    <location>
        <position position="72"/>
    </location>
    <ligand>
        <name>substrate</name>
    </ligand>
</feature>
<keyword evidence="6 10" id="KW-0460">Magnesium</keyword>
<dbReference type="Proteomes" id="UP000070422">
    <property type="component" value="Unassembled WGS sequence"/>
</dbReference>
<dbReference type="AlphaFoldDB" id="A0A133XUF8"/>
<evidence type="ECO:0000256" key="1">
    <source>
        <dbReference type="ARBA" id="ARBA00008023"/>
    </source>
</evidence>
<keyword evidence="7 10" id="KW-0546">Nucleotide metabolism</keyword>
<dbReference type="FunFam" id="3.90.950.10:FF:000001">
    <property type="entry name" value="dITP/XTP pyrophosphatase"/>
    <property type="match status" value="1"/>
</dbReference>
<evidence type="ECO:0000256" key="4">
    <source>
        <dbReference type="ARBA" id="ARBA00022741"/>
    </source>
</evidence>